<dbReference type="InterPro" id="IPR031922">
    <property type="entry name" value="Pesticin_C"/>
</dbReference>
<dbReference type="RefSeq" id="YP_009777663.1">
    <property type="nucleotide sequence ID" value="NC_047701.1"/>
</dbReference>
<feature type="domain" description="Pesticin C-terminal" evidence="3">
    <location>
        <begin position="3"/>
        <end position="148"/>
    </location>
</feature>
<dbReference type="GO" id="GO:0003796">
    <property type="term" value="F:lysozyme activity"/>
    <property type="evidence" value="ECO:0007669"/>
    <property type="project" value="InterPro"/>
</dbReference>
<dbReference type="KEGG" id="vg:55412389"/>
<evidence type="ECO:0000256" key="2">
    <source>
        <dbReference type="ARBA" id="ARBA00022638"/>
    </source>
</evidence>
<dbReference type="SUPFAM" id="SSF53955">
    <property type="entry name" value="Lysozyme-like"/>
    <property type="match status" value="1"/>
</dbReference>
<evidence type="ECO:0000313" key="4">
    <source>
        <dbReference type="EMBL" id="BAQ94121.1"/>
    </source>
</evidence>
<proteinExistence type="predicted"/>
<dbReference type="CDD" id="cd16902">
    <property type="entry name" value="pesticin_lyz"/>
    <property type="match status" value="1"/>
</dbReference>
<organism evidence="4 5">
    <name type="scientific">uncultured phage_MedDCM-OCT-S42-C7</name>
    <dbReference type="NCBI Taxonomy" id="2741073"/>
    <lineage>
        <taxon>Viruses</taxon>
        <taxon>Duplodnaviria</taxon>
        <taxon>Heunggongvirae</taxon>
        <taxon>Uroviricota</taxon>
        <taxon>Caudoviricetes</taxon>
        <taxon>Autographivirales</taxon>
        <taxon>Sieqvirus</taxon>
        <taxon>Sieqvirus S42C7</taxon>
    </lineage>
</organism>
<accession>A0A6S4P7R7</accession>
<protein>
    <submittedName>
        <fullName evidence="4">Pesticin domain protein</fullName>
    </submittedName>
</protein>
<dbReference type="Gene3D" id="1.10.530.40">
    <property type="match status" value="1"/>
</dbReference>
<dbReference type="GO" id="GO:0042742">
    <property type="term" value="P:defense response to bacterium"/>
    <property type="evidence" value="ECO:0007669"/>
    <property type="project" value="UniProtKB-KW"/>
</dbReference>
<evidence type="ECO:0000313" key="5">
    <source>
        <dbReference type="Proteomes" id="UP000505269"/>
    </source>
</evidence>
<dbReference type="GeneID" id="55412389"/>
<evidence type="ECO:0000259" key="3">
    <source>
        <dbReference type="Pfam" id="PF16754"/>
    </source>
</evidence>
<dbReference type="EMBL" id="AP013541">
    <property type="protein sequence ID" value="BAQ94121.1"/>
    <property type="molecule type" value="Genomic_DNA"/>
</dbReference>
<reference evidence="4 5" key="1">
    <citation type="journal article" date="2013" name="PLoS Genet.">
        <title>Expanding the Marine Virosphere Using Metagenomics.</title>
        <authorList>
            <person name="Mizuno C.M."/>
            <person name="Rodriguez-Valera F."/>
            <person name="Kimes N.E."/>
            <person name="Ghai R."/>
        </authorList>
    </citation>
    <scope>NUCLEOTIDE SEQUENCE [LARGE SCALE GENOMIC DNA]</scope>
    <source>
        <strain evidence="4">UvMED-CGR-C97-MedDCM-OCT-S42-C7</strain>
    </source>
</reference>
<keyword evidence="2" id="KW-0081">Bacteriolytic enzyme</keyword>
<evidence type="ECO:0000256" key="1">
    <source>
        <dbReference type="ARBA" id="ARBA00022529"/>
    </source>
</evidence>
<dbReference type="GO" id="GO:0031640">
    <property type="term" value="P:killing of cells of another organism"/>
    <property type="evidence" value="ECO:0007669"/>
    <property type="project" value="UniProtKB-KW"/>
</dbReference>
<keyword evidence="1" id="KW-0929">Antimicrobial</keyword>
<dbReference type="Proteomes" id="UP000505269">
    <property type="component" value="Segment"/>
</dbReference>
<dbReference type="InterPro" id="IPR023347">
    <property type="entry name" value="Lysozyme_dom_sf"/>
</dbReference>
<keyword evidence="5" id="KW-1185">Reference proteome</keyword>
<dbReference type="Pfam" id="PF16754">
    <property type="entry name" value="Pesticin"/>
    <property type="match status" value="1"/>
</dbReference>
<dbReference type="InterPro" id="IPR023346">
    <property type="entry name" value="Lysozyme-like_dom_sf"/>
</dbReference>
<sequence>MSNIDFDFILKQEGFETKGYVPDAENSNSGVTIASGFDLGARVLEDLKGLPQDIIDVLTPFLSLRGAEAQEVASNLNVSEDQAKIINEFAKSEAITNLRTEWENTTGTSFDDLSKEKATVLASVAFQYGNLEKATPNFWKQTTSGDWEGAYNNLLDFGDRYDSRRKEEANYLFPTLKKTDTTLIDNQLKADALRMDGSLPEVMMNPYIDDEAKTEILKTETENTLGSGVVEASGNFISNLVDDLKQINEDYEETGQTELDKIQEDYNQKVEKVQVNEAAFEKGKDEFVYANQDKIVEAIEKQNQELEETDFLEGHKNPSFLDPMLDVPTISEQDQFQIDKVNADVKEKLSKEFSYLDIGKAAIDQEWITSWILKHNGREDLNPNYEFGINDFVLSKEQQDELREGVNPDYWDAFEKALSYPELKRIKEKILDVQKKEKVIMSKGIATGLTARFLAAVLDPTAWAAAIATDGILAPAIVMNKANRIQRIIRGGLAAGTTNFAIEGALVSQNPTLGTKELLIAASAGFVLGGTIRGIKSRNMSDDDIALNKAMDDYTNVKEKEILDEAELQPTTKGNKKYDVANKTEQDDYDKVADEYNKDLADRTTIRTDGNTEIRMPDGEDEYIITKDGKIYKCD</sequence>
<name>A0A6S4P7R7_9CAUD</name>